<dbReference type="HOGENOM" id="CLU_2687777_0_0_1"/>
<dbReference type="Proteomes" id="UP000030653">
    <property type="component" value="Unassembled WGS sequence"/>
</dbReference>
<proteinExistence type="predicted"/>
<sequence>MAHATRGQISDIAHQQSAYTSASVSARAVPNNNQLRLSLDSVLVRANRMKLLLSPLLFYNISACECKPRKCAAE</sequence>
<dbReference type="AlphaFoldDB" id="M5GC85"/>
<evidence type="ECO:0000313" key="2">
    <source>
        <dbReference type="Proteomes" id="UP000030653"/>
    </source>
</evidence>
<evidence type="ECO:0000313" key="1">
    <source>
        <dbReference type="EMBL" id="EJU06644.1"/>
    </source>
</evidence>
<gene>
    <name evidence="1" type="ORF">DACRYDRAFT_19709</name>
</gene>
<name>M5GC85_DACPD</name>
<accession>M5GC85</accession>
<reference evidence="1 2" key="1">
    <citation type="journal article" date="2012" name="Science">
        <title>The Paleozoic origin of enzymatic lignin decomposition reconstructed from 31 fungal genomes.</title>
        <authorList>
            <person name="Floudas D."/>
            <person name="Binder M."/>
            <person name="Riley R."/>
            <person name="Barry K."/>
            <person name="Blanchette R.A."/>
            <person name="Henrissat B."/>
            <person name="Martinez A.T."/>
            <person name="Otillar R."/>
            <person name="Spatafora J.W."/>
            <person name="Yadav J.S."/>
            <person name="Aerts A."/>
            <person name="Benoit I."/>
            <person name="Boyd A."/>
            <person name="Carlson A."/>
            <person name="Copeland A."/>
            <person name="Coutinho P.M."/>
            <person name="de Vries R.P."/>
            <person name="Ferreira P."/>
            <person name="Findley K."/>
            <person name="Foster B."/>
            <person name="Gaskell J."/>
            <person name="Glotzer D."/>
            <person name="Gorecki P."/>
            <person name="Heitman J."/>
            <person name="Hesse C."/>
            <person name="Hori C."/>
            <person name="Igarashi K."/>
            <person name="Jurgens J.A."/>
            <person name="Kallen N."/>
            <person name="Kersten P."/>
            <person name="Kohler A."/>
            <person name="Kuees U."/>
            <person name="Kumar T.K.A."/>
            <person name="Kuo A."/>
            <person name="LaButti K."/>
            <person name="Larrondo L.F."/>
            <person name="Lindquist E."/>
            <person name="Ling A."/>
            <person name="Lombard V."/>
            <person name="Lucas S."/>
            <person name="Lundell T."/>
            <person name="Martin R."/>
            <person name="McLaughlin D.J."/>
            <person name="Morgenstern I."/>
            <person name="Morin E."/>
            <person name="Murat C."/>
            <person name="Nagy L.G."/>
            <person name="Nolan M."/>
            <person name="Ohm R.A."/>
            <person name="Patyshakuliyeva A."/>
            <person name="Rokas A."/>
            <person name="Ruiz-Duenas F.J."/>
            <person name="Sabat G."/>
            <person name="Salamov A."/>
            <person name="Samejima M."/>
            <person name="Schmutz J."/>
            <person name="Slot J.C."/>
            <person name="St John F."/>
            <person name="Stenlid J."/>
            <person name="Sun H."/>
            <person name="Sun S."/>
            <person name="Syed K."/>
            <person name="Tsang A."/>
            <person name="Wiebenga A."/>
            <person name="Young D."/>
            <person name="Pisabarro A."/>
            <person name="Eastwood D.C."/>
            <person name="Martin F."/>
            <person name="Cullen D."/>
            <person name="Grigoriev I.V."/>
            <person name="Hibbett D.S."/>
        </authorList>
    </citation>
    <scope>NUCLEOTIDE SEQUENCE [LARGE SCALE GENOMIC DNA]</scope>
    <source>
        <strain evidence="1 2">DJM-731 SS1</strain>
    </source>
</reference>
<dbReference type="EMBL" id="JH795855">
    <property type="protein sequence ID" value="EJU06644.1"/>
    <property type="molecule type" value="Genomic_DNA"/>
</dbReference>
<organism evidence="1 2">
    <name type="scientific">Dacryopinax primogenitus (strain DJM 731)</name>
    <name type="common">Brown rot fungus</name>
    <dbReference type="NCBI Taxonomy" id="1858805"/>
    <lineage>
        <taxon>Eukaryota</taxon>
        <taxon>Fungi</taxon>
        <taxon>Dikarya</taxon>
        <taxon>Basidiomycota</taxon>
        <taxon>Agaricomycotina</taxon>
        <taxon>Dacrymycetes</taxon>
        <taxon>Dacrymycetales</taxon>
        <taxon>Dacrymycetaceae</taxon>
        <taxon>Dacryopinax</taxon>
    </lineage>
</organism>
<protein>
    <submittedName>
        <fullName evidence="1">Uncharacterized protein</fullName>
    </submittedName>
</protein>
<keyword evidence="2" id="KW-1185">Reference proteome</keyword>
<dbReference type="RefSeq" id="XP_040633538.1">
    <property type="nucleotide sequence ID" value="XM_040771625.1"/>
</dbReference>
<dbReference type="GeneID" id="63686687"/>